<feature type="domain" description="HTH lysR-type" evidence="5">
    <location>
        <begin position="8"/>
        <end position="65"/>
    </location>
</feature>
<protein>
    <submittedName>
        <fullName evidence="6">LysR family transcriptional regulator</fullName>
    </submittedName>
</protein>
<comment type="similarity">
    <text evidence="1">Belongs to the LysR transcriptional regulatory family.</text>
</comment>
<dbReference type="InterPro" id="IPR036390">
    <property type="entry name" value="WH_DNA-bd_sf"/>
</dbReference>
<keyword evidence="3" id="KW-0238">DNA-binding</keyword>
<name>A0A371XJY9_9HYPH</name>
<proteinExistence type="inferred from homology"/>
<accession>A0A371XJY9</accession>
<dbReference type="Pfam" id="PF00126">
    <property type="entry name" value="HTH_1"/>
    <property type="match status" value="1"/>
</dbReference>
<dbReference type="InterPro" id="IPR050950">
    <property type="entry name" value="HTH-type_LysR_regulators"/>
</dbReference>
<dbReference type="SUPFAM" id="SSF46785">
    <property type="entry name" value="Winged helix' DNA-binding domain"/>
    <property type="match status" value="1"/>
</dbReference>
<dbReference type="PROSITE" id="PS50931">
    <property type="entry name" value="HTH_LYSR"/>
    <property type="match status" value="1"/>
</dbReference>
<evidence type="ECO:0000259" key="5">
    <source>
        <dbReference type="PROSITE" id="PS50931"/>
    </source>
</evidence>
<organism evidence="6 7">
    <name type="scientific">Mesorhizobium denitrificans</name>
    <dbReference type="NCBI Taxonomy" id="2294114"/>
    <lineage>
        <taxon>Bacteria</taxon>
        <taxon>Pseudomonadati</taxon>
        <taxon>Pseudomonadota</taxon>
        <taxon>Alphaproteobacteria</taxon>
        <taxon>Hyphomicrobiales</taxon>
        <taxon>Phyllobacteriaceae</taxon>
        <taxon>Mesorhizobium</taxon>
    </lineage>
</organism>
<dbReference type="InterPro" id="IPR005119">
    <property type="entry name" value="LysR_subst-bd"/>
</dbReference>
<dbReference type="PANTHER" id="PTHR30419">
    <property type="entry name" value="HTH-TYPE TRANSCRIPTIONAL REGULATOR YBHD"/>
    <property type="match status" value="1"/>
</dbReference>
<dbReference type="InterPro" id="IPR000847">
    <property type="entry name" value="LysR_HTH_N"/>
</dbReference>
<dbReference type="EMBL" id="QURN01000001">
    <property type="protein sequence ID" value="RFC69354.1"/>
    <property type="molecule type" value="Genomic_DNA"/>
</dbReference>
<dbReference type="InterPro" id="IPR036388">
    <property type="entry name" value="WH-like_DNA-bd_sf"/>
</dbReference>
<keyword evidence="2" id="KW-0805">Transcription regulation</keyword>
<dbReference type="SUPFAM" id="SSF53850">
    <property type="entry name" value="Periplasmic binding protein-like II"/>
    <property type="match status" value="1"/>
</dbReference>
<evidence type="ECO:0000256" key="1">
    <source>
        <dbReference type="ARBA" id="ARBA00009437"/>
    </source>
</evidence>
<dbReference type="PANTHER" id="PTHR30419:SF8">
    <property type="entry name" value="NITROGEN ASSIMILATION TRANSCRIPTIONAL ACTIVATOR-RELATED"/>
    <property type="match status" value="1"/>
</dbReference>
<reference evidence="7" key="1">
    <citation type="submission" date="2018-08" db="EMBL/GenBank/DDBJ databases">
        <authorList>
            <person name="Im W.T."/>
        </authorList>
    </citation>
    <scope>NUCLEOTIDE SEQUENCE [LARGE SCALE GENOMIC DNA]</scope>
    <source>
        <strain evidence="7">LA-28</strain>
    </source>
</reference>
<dbReference type="GO" id="GO:0003677">
    <property type="term" value="F:DNA binding"/>
    <property type="evidence" value="ECO:0007669"/>
    <property type="project" value="UniProtKB-KW"/>
</dbReference>
<evidence type="ECO:0000313" key="6">
    <source>
        <dbReference type="EMBL" id="RFC69354.1"/>
    </source>
</evidence>
<dbReference type="AlphaFoldDB" id="A0A371XJY9"/>
<evidence type="ECO:0000256" key="2">
    <source>
        <dbReference type="ARBA" id="ARBA00023015"/>
    </source>
</evidence>
<dbReference type="Proteomes" id="UP000262379">
    <property type="component" value="Unassembled WGS sequence"/>
</dbReference>
<dbReference type="Pfam" id="PF03466">
    <property type="entry name" value="LysR_substrate"/>
    <property type="match status" value="1"/>
</dbReference>
<sequence>MPSRTRFLTLKQLRFIEALQRRGKMGLAAEDMHISQPAASRALSDIEALLGRQICARSAHGFVFNEFGEALAVRAKRVINEMDNLGRDLSELADGLRGRVHVGAVTTAAIAYVVPASLALRAIAPDVQIQIDVEPSATLMRRMREGTYDFVLGRLTSDDDPSLYDVRRIGEEALRFAVRSGHPLEGRKKLSFADLSAFDWVMQPAGAPSWLAVAEAFALEGAEFPSRVTYSASILLTLAIVARTNAIAPFADEVAHLMTAEDLSAKIVTLNMAGEAVVSSFNIILPRAELLSPLARRFLQLVEAEVEQR</sequence>
<evidence type="ECO:0000256" key="3">
    <source>
        <dbReference type="ARBA" id="ARBA00023125"/>
    </source>
</evidence>
<dbReference type="GO" id="GO:0005829">
    <property type="term" value="C:cytosol"/>
    <property type="evidence" value="ECO:0007669"/>
    <property type="project" value="TreeGrafter"/>
</dbReference>
<evidence type="ECO:0000313" key="7">
    <source>
        <dbReference type="Proteomes" id="UP000262379"/>
    </source>
</evidence>
<gene>
    <name evidence="6" type="ORF">DY251_01000</name>
</gene>
<dbReference type="Gene3D" id="3.40.190.10">
    <property type="entry name" value="Periplasmic binding protein-like II"/>
    <property type="match status" value="2"/>
</dbReference>
<dbReference type="Gene3D" id="1.10.10.10">
    <property type="entry name" value="Winged helix-like DNA-binding domain superfamily/Winged helix DNA-binding domain"/>
    <property type="match status" value="1"/>
</dbReference>
<comment type="caution">
    <text evidence="6">The sequence shown here is derived from an EMBL/GenBank/DDBJ whole genome shotgun (WGS) entry which is preliminary data.</text>
</comment>
<dbReference type="GO" id="GO:0003700">
    <property type="term" value="F:DNA-binding transcription factor activity"/>
    <property type="evidence" value="ECO:0007669"/>
    <property type="project" value="InterPro"/>
</dbReference>
<evidence type="ECO:0000256" key="4">
    <source>
        <dbReference type="ARBA" id="ARBA00023163"/>
    </source>
</evidence>
<keyword evidence="7" id="KW-1185">Reference proteome</keyword>
<keyword evidence="4" id="KW-0804">Transcription</keyword>
<dbReference type="RefSeq" id="WP_116621975.1">
    <property type="nucleotide sequence ID" value="NZ_QURN01000001.1"/>
</dbReference>